<evidence type="ECO:0000313" key="2">
    <source>
        <dbReference type="Proteomes" id="UP000054567"/>
    </source>
</evidence>
<dbReference type="PANTHER" id="PTHR17985:SF8">
    <property type="entry name" value="TRANSPORT AND GOLGI ORGANIZATION PROTEIN 2 HOMOLOG"/>
    <property type="match status" value="1"/>
</dbReference>
<accession>A0A0J6FKH5</accession>
<dbReference type="EMBL" id="DS268111">
    <property type="protein sequence ID" value="KMM69349.1"/>
    <property type="molecule type" value="Genomic_DNA"/>
</dbReference>
<organism evidence="1 2">
    <name type="scientific">Coccidioides posadasii RMSCC 3488</name>
    <dbReference type="NCBI Taxonomy" id="454284"/>
    <lineage>
        <taxon>Eukaryota</taxon>
        <taxon>Fungi</taxon>
        <taxon>Dikarya</taxon>
        <taxon>Ascomycota</taxon>
        <taxon>Pezizomycotina</taxon>
        <taxon>Eurotiomycetes</taxon>
        <taxon>Eurotiomycetidae</taxon>
        <taxon>Onygenales</taxon>
        <taxon>Onygenaceae</taxon>
        <taxon>Coccidioides</taxon>
    </lineage>
</organism>
<name>A0A0J6FKH5_COCPO</name>
<dbReference type="PANTHER" id="PTHR17985">
    <property type="entry name" value="SER/THR-RICH PROTEIN T10 IN DGCR REGION"/>
    <property type="match status" value="1"/>
</dbReference>
<dbReference type="Pfam" id="PF05742">
    <property type="entry name" value="TANGO2"/>
    <property type="match status" value="1"/>
</dbReference>
<evidence type="ECO:0000313" key="1">
    <source>
        <dbReference type="EMBL" id="KMM69349.1"/>
    </source>
</evidence>
<dbReference type="OrthoDB" id="191601at2759"/>
<proteinExistence type="predicted"/>
<dbReference type="InterPro" id="IPR008551">
    <property type="entry name" value="TANGO2"/>
</dbReference>
<dbReference type="GO" id="GO:0009306">
    <property type="term" value="P:protein secretion"/>
    <property type="evidence" value="ECO:0007669"/>
    <property type="project" value="TreeGrafter"/>
</dbReference>
<reference evidence="1 2" key="1">
    <citation type="submission" date="2007-06" db="EMBL/GenBank/DDBJ databases">
        <title>The Genome Sequence of Coccidioides posadasii RMSCC_3488.</title>
        <authorList>
            <consortium name="Coccidioides Genome Resources Consortium"/>
            <consortium name="The Broad Institute Genome Sequencing Platform"/>
            <person name="Henn M.R."/>
            <person name="Sykes S."/>
            <person name="Young S."/>
            <person name="Jaffe D."/>
            <person name="Berlin A."/>
            <person name="Alvarez P."/>
            <person name="Butler J."/>
            <person name="Gnerre S."/>
            <person name="Grabherr M."/>
            <person name="Mauceli E."/>
            <person name="Brockman W."/>
            <person name="Kodira C."/>
            <person name="Alvarado L."/>
            <person name="Zeng Q."/>
            <person name="Crawford M."/>
            <person name="Antoine C."/>
            <person name="Devon K."/>
            <person name="Galgiani J."/>
            <person name="Orsborn K."/>
            <person name="Lewis M.L."/>
            <person name="Nusbaum C."/>
            <person name="Galagan J."/>
            <person name="Birren B."/>
        </authorList>
    </citation>
    <scope>NUCLEOTIDE SEQUENCE [LARGE SCALE GENOMIC DNA]</scope>
    <source>
        <strain evidence="1 2">RMSCC 3488</strain>
    </source>
</reference>
<dbReference type="GO" id="GO:0007030">
    <property type="term" value="P:Golgi organization"/>
    <property type="evidence" value="ECO:0007669"/>
    <property type="project" value="TreeGrafter"/>
</dbReference>
<dbReference type="GO" id="GO:0005794">
    <property type="term" value="C:Golgi apparatus"/>
    <property type="evidence" value="ECO:0007669"/>
    <property type="project" value="TreeGrafter"/>
</dbReference>
<dbReference type="AlphaFoldDB" id="A0A0J6FKH5"/>
<dbReference type="VEuPathDB" id="FungiDB:CPAG_05666"/>
<sequence>MCIALISTAHPDYPLILIDNRDEFLRRPTAAAAWWPEPHSYVLGSRDMARAAHGTWLGVTRQGRIAVLTNYKEASSQAVGQLSRGEIINSFLELPPDGSVSTEEYVERLIAGGEAQLAGGFSLACGSIQGPLAVVSNRVCAKDGVAWIAKEKGETVVLSNTAFGDCSWAKIRNGERLMKEALHTSYKMGESEDQLVQRLLGLLSTDTLPRLKEGADVETYIDLLCESIFIPVIGEEEEDMREEAEICASNIHEKAEVMGNASENHMRYMKGLYGTQKQTVVLVHHSGRVKFFERTLYDDDAKPVPIGKGDRTFEFIAEEYGAQS</sequence>
<dbReference type="Proteomes" id="UP000054567">
    <property type="component" value="Unassembled WGS sequence"/>
</dbReference>
<evidence type="ECO:0008006" key="3">
    <source>
        <dbReference type="Google" id="ProtNLM"/>
    </source>
</evidence>
<protein>
    <recommendedName>
        <fullName evidence="3">DUF833 domain-containing protein</fullName>
    </recommendedName>
</protein>
<reference evidence="2" key="3">
    <citation type="journal article" date="2010" name="Genome Res.">
        <title>Population genomic sequencing of Coccidioides fungi reveals recent hybridization and transposon control.</title>
        <authorList>
            <person name="Neafsey D.E."/>
            <person name="Barker B.M."/>
            <person name="Sharpton T.J."/>
            <person name="Stajich J.E."/>
            <person name="Park D.J."/>
            <person name="Whiston E."/>
            <person name="Hung C.-Y."/>
            <person name="McMahan C."/>
            <person name="White J."/>
            <person name="Sykes S."/>
            <person name="Heiman D."/>
            <person name="Young S."/>
            <person name="Zeng Q."/>
            <person name="Abouelleil A."/>
            <person name="Aftuck L."/>
            <person name="Bessette D."/>
            <person name="Brown A."/>
            <person name="FitzGerald M."/>
            <person name="Lui A."/>
            <person name="Macdonald J.P."/>
            <person name="Priest M."/>
            <person name="Orbach M.J."/>
            <person name="Galgiani J.N."/>
            <person name="Kirkland T.N."/>
            <person name="Cole G.T."/>
            <person name="Birren B.W."/>
            <person name="Henn M.R."/>
            <person name="Taylor J.W."/>
            <person name="Rounsley S.D."/>
        </authorList>
    </citation>
    <scope>NUCLEOTIDE SEQUENCE [LARGE SCALE GENOMIC DNA]</scope>
    <source>
        <strain evidence="2">RMSCC 3488</strain>
    </source>
</reference>
<gene>
    <name evidence="1" type="ORF">CPAG_05666</name>
</gene>
<reference evidence="2" key="2">
    <citation type="journal article" date="2009" name="Genome Res.">
        <title>Comparative genomic analyses of the human fungal pathogens Coccidioides and their relatives.</title>
        <authorList>
            <person name="Sharpton T.J."/>
            <person name="Stajich J.E."/>
            <person name="Rounsley S.D."/>
            <person name="Gardner M.J."/>
            <person name="Wortman J.R."/>
            <person name="Jordar V.S."/>
            <person name="Maiti R."/>
            <person name="Kodira C.D."/>
            <person name="Neafsey D.E."/>
            <person name="Zeng Q."/>
            <person name="Hung C.-Y."/>
            <person name="McMahan C."/>
            <person name="Muszewska A."/>
            <person name="Grynberg M."/>
            <person name="Mandel M.A."/>
            <person name="Kellner E.M."/>
            <person name="Barker B.M."/>
            <person name="Galgiani J.N."/>
            <person name="Orbach M.J."/>
            <person name="Kirkland T.N."/>
            <person name="Cole G.T."/>
            <person name="Henn M.R."/>
            <person name="Birren B.W."/>
            <person name="Taylor J.W."/>
        </authorList>
    </citation>
    <scope>NUCLEOTIDE SEQUENCE [LARGE SCALE GENOMIC DNA]</scope>
    <source>
        <strain evidence="2">RMSCC 3488</strain>
    </source>
</reference>